<protein>
    <recommendedName>
        <fullName evidence="7">Pirin N-terminal domain-containing protein</fullName>
    </recommendedName>
</protein>
<dbReference type="InterPro" id="IPR012093">
    <property type="entry name" value="Pirin"/>
</dbReference>
<dbReference type="SUPFAM" id="SSF51182">
    <property type="entry name" value="RmlC-like cupins"/>
    <property type="match status" value="1"/>
</dbReference>
<dbReference type="RefSeq" id="WP_092951015.1">
    <property type="nucleotide sequence ID" value="NZ_FOMQ01000004.1"/>
</dbReference>
<dbReference type="Pfam" id="PF17954">
    <property type="entry name" value="Pirin_C_2"/>
    <property type="match status" value="1"/>
</dbReference>
<dbReference type="STRING" id="32040.SAMN04489710_104367"/>
<dbReference type="OrthoDB" id="321327at2"/>
<dbReference type="InterPro" id="IPR003829">
    <property type="entry name" value="Pirin_N_dom"/>
</dbReference>
<dbReference type="PIRSF" id="PIRSF006232">
    <property type="entry name" value="Pirin"/>
    <property type="match status" value="1"/>
</dbReference>
<dbReference type="Gene3D" id="2.60.120.10">
    <property type="entry name" value="Jelly Rolls"/>
    <property type="match status" value="2"/>
</dbReference>
<name>A0A1I1U6X3_9BURK</name>
<feature type="domain" description="Pirin N-terminal" evidence="3">
    <location>
        <begin position="12"/>
        <end position="119"/>
    </location>
</feature>
<dbReference type="Proteomes" id="UP000199517">
    <property type="component" value="Unassembled WGS sequence"/>
</dbReference>
<dbReference type="InterPro" id="IPR014710">
    <property type="entry name" value="RmlC-like_jellyroll"/>
</dbReference>
<reference evidence="6" key="1">
    <citation type="submission" date="2016-10" db="EMBL/GenBank/DDBJ databases">
        <authorList>
            <person name="Varghese N."/>
            <person name="Submissions S."/>
        </authorList>
    </citation>
    <scope>NUCLEOTIDE SEQUENCE [LARGE SCALE GENOMIC DNA]</scope>
    <source>
        <strain evidence="6">DSM 7481</strain>
    </source>
</reference>
<evidence type="ECO:0000256" key="1">
    <source>
        <dbReference type="ARBA" id="ARBA00008416"/>
    </source>
</evidence>
<dbReference type="Pfam" id="PF02678">
    <property type="entry name" value="Pirin"/>
    <property type="match status" value="1"/>
</dbReference>
<sequence length="233" mass="24692">MLTVRKSCDRGHADHGWLRSLHSFSFAGYRDARYMGFGNLRVLNEDRIAPGAGLGLHSHRDVEILSYVLSGVLACRDCGGRVQSIPAGHVQRICAGTGVTYAEFNQAPDQAAHYLQIWLEPGCRGAVPECAQVPGPALQEAGLLHLLAAPAAPPGALALHADARLYAGRFDGADAAGLALDPARKCYVHMVRGTLQANGRALSGGDAVFIEHETRLDLCHGQGAEVLVLDLAA</sequence>
<gene>
    <name evidence="5" type="ORF">SAMN04489710_104367</name>
</gene>
<evidence type="ECO:0000256" key="2">
    <source>
        <dbReference type="RuleBase" id="RU003457"/>
    </source>
</evidence>
<dbReference type="PANTHER" id="PTHR43212">
    <property type="entry name" value="QUERCETIN 2,3-DIOXYGENASE"/>
    <property type="match status" value="1"/>
</dbReference>
<evidence type="ECO:0008006" key="7">
    <source>
        <dbReference type="Google" id="ProtNLM"/>
    </source>
</evidence>
<evidence type="ECO:0000313" key="5">
    <source>
        <dbReference type="EMBL" id="SFD66444.1"/>
    </source>
</evidence>
<accession>A0A1I1U6X3</accession>
<dbReference type="EMBL" id="FOMQ01000004">
    <property type="protein sequence ID" value="SFD66444.1"/>
    <property type="molecule type" value="Genomic_DNA"/>
</dbReference>
<dbReference type="AlphaFoldDB" id="A0A1I1U6X3"/>
<feature type="domain" description="Quercetin 2,3-dioxygenase C-terminal cupin" evidence="4">
    <location>
        <begin position="146"/>
        <end position="231"/>
    </location>
</feature>
<comment type="similarity">
    <text evidence="1 2">Belongs to the pirin family.</text>
</comment>
<organism evidence="5 6">
    <name type="scientific">Paracidovorax konjaci</name>
    <dbReference type="NCBI Taxonomy" id="32040"/>
    <lineage>
        <taxon>Bacteria</taxon>
        <taxon>Pseudomonadati</taxon>
        <taxon>Pseudomonadota</taxon>
        <taxon>Betaproteobacteria</taxon>
        <taxon>Burkholderiales</taxon>
        <taxon>Comamonadaceae</taxon>
        <taxon>Paracidovorax</taxon>
    </lineage>
</organism>
<dbReference type="PANTHER" id="PTHR43212:SF3">
    <property type="entry name" value="QUERCETIN 2,3-DIOXYGENASE"/>
    <property type="match status" value="1"/>
</dbReference>
<keyword evidence="6" id="KW-1185">Reference proteome</keyword>
<evidence type="ECO:0000313" key="6">
    <source>
        <dbReference type="Proteomes" id="UP000199517"/>
    </source>
</evidence>
<dbReference type="InterPro" id="IPR011051">
    <property type="entry name" value="RmlC_Cupin_sf"/>
</dbReference>
<evidence type="ECO:0000259" key="3">
    <source>
        <dbReference type="Pfam" id="PF02678"/>
    </source>
</evidence>
<dbReference type="InterPro" id="IPR041602">
    <property type="entry name" value="Quercetinase_C"/>
</dbReference>
<evidence type="ECO:0000259" key="4">
    <source>
        <dbReference type="Pfam" id="PF17954"/>
    </source>
</evidence>
<proteinExistence type="inferred from homology"/>